<reference evidence="2" key="1">
    <citation type="submission" date="2024-07" db="EMBL/GenBank/DDBJ databases">
        <title>Two chromosome-level genome assemblies of Korean endemic species Abeliophyllum distichum and Forsythia ovata (Oleaceae).</title>
        <authorList>
            <person name="Jang H."/>
        </authorList>
    </citation>
    <scope>NUCLEOTIDE SEQUENCE [LARGE SCALE GENOMIC DNA]</scope>
</reference>
<keyword evidence="2" id="KW-1185">Reference proteome</keyword>
<proteinExistence type="predicted"/>
<dbReference type="InterPro" id="IPR033244">
    <property type="entry name" value="MED32"/>
</dbReference>
<sequence length="138" mass="15722">MDNVVDSLENAYQEFVNATTSFLQAKQMPGGEKSAANDATIENFTHRYELFKTACDQAEDFVNYAKQSIINKCVVDEATYYKTKEEEFLVDDVEFEKDVVPGSPIEYLPTMPMTPEFYPDDVTFEKGGDEDDDQLVKK</sequence>
<protein>
    <submittedName>
        <fullName evidence="1">Mediator of RNA polymerase II transcription subunit 32</fullName>
    </submittedName>
</protein>
<evidence type="ECO:0000313" key="2">
    <source>
        <dbReference type="Proteomes" id="UP001604336"/>
    </source>
</evidence>
<dbReference type="AlphaFoldDB" id="A0ABD1P8F4"/>
<dbReference type="EMBL" id="JBFOLK010000014">
    <property type="protein sequence ID" value="KAL2460152.1"/>
    <property type="molecule type" value="Genomic_DNA"/>
</dbReference>
<dbReference type="PANTHER" id="PTHR35989:SF1">
    <property type="entry name" value="MEDIATOR OF RNA POLYMERASE II TRANSCRIPTION SUBUNIT 32"/>
    <property type="match status" value="1"/>
</dbReference>
<dbReference type="PANTHER" id="PTHR35989">
    <property type="entry name" value="MEDIATOR OF RNA POLYMERASE II TRANSCRIPTION SUBUNIT 32"/>
    <property type="match status" value="1"/>
</dbReference>
<comment type="caution">
    <text evidence="1">The sequence shown here is derived from an EMBL/GenBank/DDBJ whole genome shotgun (WGS) entry which is preliminary data.</text>
</comment>
<dbReference type="Proteomes" id="UP001604336">
    <property type="component" value="Unassembled WGS sequence"/>
</dbReference>
<gene>
    <name evidence="1" type="ORF">Adt_43572</name>
</gene>
<evidence type="ECO:0000313" key="1">
    <source>
        <dbReference type="EMBL" id="KAL2460152.1"/>
    </source>
</evidence>
<organism evidence="1 2">
    <name type="scientific">Abeliophyllum distichum</name>
    <dbReference type="NCBI Taxonomy" id="126358"/>
    <lineage>
        <taxon>Eukaryota</taxon>
        <taxon>Viridiplantae</taxon>
        <taxon>Streptophyta</taxon>
        <taxon>Embryophyta</taxon>
        <taxon>Tracheophyta</taxon>
        <taxon>Spermatophyta</taxon>
        <taxon>Magnoliopsida</taxon>
        <taxon>eudicotyledons</taxon>
        <taxon>Gunneridae</taxon>
        <taxon>Pentapetalae</taxon>
        <taxon>asterids</taxon>
        <taxon>lamiids</taxon>
        <taxon>Lamiales</taxon>
        <taxon>Oleaceae</taxon>
        <taxon>Forsythieae</taxon>
        <taxon>Abeliophyllum</taxon>
    </lineage>
</organism>
<name>A0ABD1P8F4_9LAMI</name>
<accession>A0ABD1P8F4</accession>